<dbReference type="Gene3D" id="3.60.120.10">
    <property type="entry name" value="Anthranilate synthase"/>
    <property type="match status" value="1"/>
</dbReference>
<dbReference type="SUPFAM" id="SSF52317">
    <property type="entry name" value="Class I glutamine amidotransferase-like"/>
    <property type="match status" value="1"/>
</dbReference>
<comment type="similarity">
    <text evidence="1">In the C-terminal section; belongs to the anthranilate synthase component I family.</text>
</comment>
<evidence type="ECO:0000313" key="9">
    <source>
        <dbReference type="EMBL" id="GAA5199484.1"/>
    </source>
</evidence>
<dbReference type="EC" id="2.6.1.85" evidence="2"/>
<dbReference type="PRINTS" id="PR00099">
    <property type="entry name" value="CPSGATASE"/>
</dbReference>
<dbReference type="NCBIfam" id="TIGR00553">
    <property type="entry name" value="pabB"/>
    <property type="match status" value="1"/>
</dbReference>
<proteinExistence type="inferred from homology"/>
<dbReference type="PROSITE" id="PS51273">
    <property type="entry name" value="GATASE_TYPE_1"/>
    <property type="match status" value="1"/>
</dbReference>
<evidence type="ECO:0000259" key="8">
    <source>
        <dbReference type="Pfam" id="PF04715"/>
    </source>
</evidence>
<dbReference type="InterPro" id="IPR005802">
    <property type="entry name" value="ADC_synth_comp_1"/>
</dbReference>
<dbReference type="NCBIfam" id="TIGR00566">
    <property type="entry name" value="trpG_papA"/>
    <property type="match status" value="1"/>
</dbReference>
<accession>A0ABP9SQU9</accession>
<name>A0ABP9SQU9_9ACTN</name>
<feature type="compositionally biased region" description="Low complexity" evidence="5">
    <location>
        <begin position="1"/>
        <end position="14"/>
    </location>
</feature>
<dbReference type="SUPFAM" id="SSF56322">
    <property type="entry name" value="ADC synthase"/>
    <property type="match status" value="1"/>
</dbReference>
<dbReference type="RefSeq" id="WP_345637998.1">
    <property type="nucleotide sequence ID" value="NZ_BAABJQ010000037.1"/>
</dbReference>
<dbReference type="Gene3D" id="3.40.50.880">
    <property type="match status" value="1"/>
</dbReference>
<protein>
    <recommendedName>
        <fullName evidence="2">aminodeoxychorismate synthase</fullName>
        <ecNumber evidence="2">2.6.1.85</ecNumber>
    </recommendedName>
</protein>
<evidence type="ECO:0000256" key="5">
    <source>
        <dbReference type="SAM" id="MobiDB-lite"/>
    </source>
</evidence>
<comment type="caution">
    <text evidence="9">The sequence shown here is derived from an EMBL/GenBank/DDBJ whole genome shotgun (WGS) entry which is preliminary data.</text>
</comment>
<feature type="region of interest" description="Disordered" evidence="5">
    <location>
        <begin position="1"/>
        <end position="22"/>
    </location>
</feature>
<feature type="domain" description="Anthranilate synthase component I N-terminal" evidence="8">
    <location>
        <begin position="237"/>
        <end position="361"/>
    </location>
</feature>
<dbReference type="PANTHER" id="PTHR11236">
    <property type="entry name" value="AMINOBENZOATE/ANTHRANILATE SYNTHASE"/>
    <property type="match status" value="1"/>
</dbReference>
<organism evidence="9 10">
    <name type="scientific">Rugosimonospora acidiphila</name>
    <dbReference type="NCBI Taxonomy" id="556531"/>
    <lineage>
        <taxon>Bacteria</taxon>
        <taxon>Bacillati</taxon>
        <taxon>Actinomycetota</taxon>
        <taxon>Actinomycetes</taxon>
        <taxon>Micromonosporales</taxon>
        <taxon>Micromonosporaceae</taxon>
        <taxon>Rugosimonospora</taxon>
    </lineage>
</organism>
<evidence type="ECO:0000256" key="2">
    <source>
        <dbReference type="ARBA" id="ARBA00013139"/>
    </source>
</evidence>
<dbReference type="CDD" id="cd01743">
    <property type="entry name" value="GATase1_Anthranilate_Synthase"/>
    <property type="match status" value="1"/>
</dbReference>
<dbReference type="PANTHER" id="PTHR11236:SF18">
    <property type="entry name" value="AMINODEOXYCHORISMATE SYNTHASE"/>
    <property type="match status" value="1"/>
</dbReference>
<reference evidence="10" key="1">
    <citation type="journal article" date="2019" name="Int. J. Syst. Evol. Microbiol.">
        <title>The Global Catalogue of Microorganisms (GCM) 10K type strain sequencing project: providing services to taxonomists for standard genome sequencing and annotation.</title>
        <authorList>
            <consortium name="The Broad Institute Genomics Platform"/>
            <consortium name="The Broad Institute Genome Sequencing Center for Infectious Disease"/>
            <person name="Wu L."/>
            <person name="Ma J."/>
        </authorList>
    </citation>
    <scope>NUCLEOTIDE SEQUENCE [LARGE SCALE GENOMIC DNA]</scope>
    <source>
        <strain evidence="10">JCM 18304</strain>
    </source>
</reference>
<dbReference type="PRINTS" id="PR00097">
    <property type="entry name" value="ANTSNTHASEII"/>
</dbReference>
<sequence>MATREGTTGEGTARPESGGAPPRVLLVDNYDSYTYNLYQLVGRVAGVPPVVLRNDALPDPARIGAAYTHVIVSPGPGHPAEAVRVGGAAAVLAAGLPVLGVCLGHQLLALAHGGRVRPVPPRHGLTSPVRHDDRGVLSGLPQGFRAVRYHSLAVAEVPEELEVAGYADDGVVMALRHRRLPLHGVQFHPESICAEHGDRLIGNFLGRHRAPERVVVAPRPPRPVGATLLVREVAWREPEDVFAAHFAQRERVCWLDSARHDRGLARMSYLGTPEGPRGHVVTGRAGGATVRVERAGAVTTEGGDVFGYLSGRLRRFGVAAGDAPYPFRGGYVGYLGYEQDAAFAYVERFLAFDHEHRRLYLNAVATPEDGADARDWLDRTERMLADTPPAGPPPRGGYVSGVRVPGRDWYGGAFHRVRELLARGESYEVNLTFRMSFECTSRHADLYRHLRRVNPAPYAAFLRLPEVTVLSSSPECFLRVGADGTVQARPIKGTAGRHRDRADDERARTLLSRDRKTFAENLMVTDLLRNDLGQVCQVGTVAVPSLMAVESYATVHQLVTTVRGVLEPAVDAVGCLRAAFPPGSMTGAPKLRTMEIIDEVEADPRGVYSGGLGYLSLSGEADFSVVIRAIVARGEAMSIGVGGGIVALSDVDEEYAEALLKGEALLAAVRGAGAPDAAAARPPSEPAPGKPGNSEPGNSEPAPGRDPGSESAGRPGSRPGRAGRDPVVTAP</sequence>
<dbReference type="InterPro" id="IPR015890">
    <property type="entry name" value="Chorismate_C"/>
</dbReference>
<feature type="domain" description="Chorismate-utilising enzyme C-terminal" evidence="7">
    <location>
        <begin position="410"/>
        <end position="661"/>
    </location>
</feature>
<feature type="region of interest" description="Disordered" evidence="5">
    <location>
        <begin position="675"/>
        <end position="731"/>
    </location>
</feature>
<dbReference type="Pfam" id="PF00425">
    <property type="entry name" value="Chorismate_bind"/>
    <property type="match status" value="1"/>
</dbReference>
<dbReference type="Pfam" id="PF00117">
    <property type="entry name" value="GATase"/>
    <property type="match status" value="1"/>
</dbReference>
<gene>
    <name evidence="9" type="primary">pabB</name>
    <name evidence="9" type="ORF">GCM10023322_75230</name>
</gene>
<feature type="compositionally biased region" description="Low complexity" evidence="5">
    <location>
        <begin position="709"/>
        <end position="720"/>
    </location>
</feature>
<feature type="domain" description="Glutamine amidotransferase" evidence="6">
    <location>
        <begin position="25"/>
        <end position="205"/>
    </location>
</feature>
<dbReference type="InterPro" id="IPR006221">
    <property type="entry name" value="TrpG/PapA_dom"/>
</dbReference>
<dbReference type="InterPro" id="IPR029062">
    <property type="entry name" value="Class_I_gatase-like"/>
</dbReference>
<dbReference type="EMBL" id="BAABJQ010000037">
    <property type="protein sequence ID" value="GAA5199484.1"/>
    <property type="molecule type" value="Genomic_DNA"/>
</dbReference>
<evidence type="ECO:0000259" key="7">
    <source>
        <dbReference type="Pfam" id="PF00425"/>
    </source>
</evidence>
<dbReference type="Pfam" id="PF04715">
    <property type="entry name" value="Anth_synt_I_N"/>
    <property type="match status" value="1"/>
</dbReference>
<evidence type="ECO:0000256" key="4">
    <source>
        <dbReference type="ARBA" id="ARBA00022962"/>
    </source>
</evidence>
<dbReference type="InterPro" id="IPR017926">
    <property type="entry name" value="GATASE"/>
</dbReference>
<dbReference type="InterPro" id="IPR005801">
    <property type="entry name" value="ADC_synthase"/>
</dbReference>
<evidence type="ECO:0000259" key="6">
    <source>
        <dbReference type="Pfam" id="PF00117"/>
    </source>
</evidence>
<dbReference type="PRINTS" id="PR00096">
    <property type="entry name" value="GATASE"/>
</dbReference>
<keyword evidence="4" id="KW-0315">Glutamine amidotransferase</keyword>
<dbReference type="Proteomes" id="UP001501570">
    <property type="component" value="Unassembled WGS sequence"/>
</dbReference>
<dbReference type="InterPro" id="IPR006805">
    <property type="entry name" value="Anth_synth_I_N"/>
</dbReference>
<keyword evidence="10" id="KW-1185">Reference proteome</keyword>
<dbReference type="InterPro" id="IPR019999">
    <property type="entry name" value="Anth_synth_I-like"/>
</dbReference>
<keyword evidence="3" id="KW-0808">Transferase</keyword>
<evidence type="ECO:0000313" key="10">
    <source>
        <dbReference type="Proteomes" id="UP001501570"/>
    </source>
</evidence>
<evidence type="ECO:0000256" key="3">
    <source>
        <dbReference type="ARBA" id="ARBA00022679"/>
    </source>
</evidence>
<evidence type="ECO:0000256" key="1">
    <source>
        <dbReference type="ARBA" id="ARBA00005970"/>
    </source>
</evidence>